<reference evidence="2 3" key="1">
    <citation type="submission" date="2015-08" db="EMBL/GenBank/DDBJ databases">
        <title>Emmonsia species relationships and genome sequence.</title>
        <authorList>
            <person name="Cuomo C.A."/>
            <person name="Schwartz I.S."/>
            <person name="Kenyon C."/>
            <person name="De Hoog G.S."/>
            <person name="Govender N.P."/>
            <person name="Botha A."/>
            <person name="Moreno L."/>
            <person name="De Vries M."/>
            <person name="Munoz J.F."/>
            <person name="Stielow J.B."/>
        </authorList>
    </citation>
    <scope>NUCLEOTIDE SEQUENCE [LARGE SCALE GENOMIC DNA]</scope>
    <source>
        <strain evidence="2 3">EI222</strain>
    </source>
</reference>
<accession>A0A1J9QUB0</accession>
<keyword evidence="3" id="KW-1185">Reference proteome</keyword>
<evidence type="ECO:0000256" key="1">
    <source>
        <dbReference type="SAM" id="MobiDB-lite"/>
    </source>
</evidence>
<dbReference type="OrthoDB" id="10541679at2759"/>
<evidence type="ECO:0000313" key="3">
    <source>
        <dbReference type="Proteomes" id="UP000242791"/>
    </source>
</evidence>
<feature type="region of interest" description="Disordered" evidence="1">
    <location>
        <begin position="1"/>
        <end position="35"/>
    </location>
</feature>
<name>A0A1J9QUB0_9EURO</name>
<feature type="compositionally biased region" description="Basic residues" evidence="1">
    <location>
        <begin position="1"/>
        <end position="12"/>
    </location>
</feature>
<comment type="caution">
    <text evidence="2">The sequence shown here is derived from an EMBL/GenBank/DDBJ whole genome shotgun (WGS) entry which is preliminary data.</text>
</comment>
<organism evidence="2 3">
    <name type="scientific">Blastomyces percursus</name>
    <dbReference type="NCBI Taxonomy" id="1658174"/>
    <lineage>
        <taxon>Eukaryota</taxon>
        <taxon>Fungi</taxon>
        <taxon>Dikarya</taxon>
        <taxon>Ascomycota</taxon>
        <taxon>Pezizomycotina</taxon>
        <taxon>Eurotiomycetes</taxon>
        <taxon>Eurotiomycetidae</taxon>
        <taxon>Onygenales</taxon>
        <taxon>Ajellomycetaceae</taxon>
        <taxon>Blastomyces</taxon>
    </lineage>
</organism>
<dbReference type="EMBL" id="LGTZ01000700">
    <property type="protein sequence ID" value="OJD23819.1"/>
    <property type="molecule type" value="Genomic_DNA"/>
</dbReference>
<evidence type="ECO:0000313" key="2">
    <source>
        <dbReference type="EMBL" id="OJD23819.1"/>
    </source>
</evidence>
<protein>
    <submittedName>
        <fullName evidence="2">Uncharacterized protein</fullName>
    </submittedName>
</protein>
<proteinExistence type="predicted"/>
<dbReference type="Proteomes" id="UP000242791">
    <property type="component" value="Unassembled WGS sequence"/>
</dbReference>
<dbReference type="VEuPathDB" id="FungiDB:ACJ73_04823"/>
<sequence>MKLRSSRQKRISHGQADGKNKLNIVDGSADVSKGKSASGKVVVGFPEDWGRICITAAGAASAWRGRCQVSGR</sequence>
<gene>
    <name evidence="2" type="ORF">ACJ73_04823</name>
</gene>
<dbReference type="AlphaFoldDB" id="A0A1J9QUB0"/>